<keyword evidence="3" id="KW-0813">Transport</keyword>
<dbReference type="OrthoDB" id="9802185at2"/>
<dbReference type="CDD" id="cd03262">
    <property type="entry name" value="ABC_HisP_GlnQ"/>
    <property type="match status" value="1"/>
</dbReference>
<dbReference type="GO" id="GO:0015424">
    <property type="term" value="F:ABC-type amino acid transporter activity"/>
    <property type="evidence" value="ECO:0007669"/>
    <property type="project" value="InterPro"/>
</dbReference>
<dbReference type="FunFam" id="3.40.50.300:FF:000020">
    <property type="entry name" value="Amino acid ABC transporter ATP-binding component"/>
    <property type="match status" value="1"/>
</dbReference>
<dbReference type="Gene3D" id="3.40.50.300">
    <property type="entry name" value="P-loop containing nucleotide triphosphate hydrolases"/>
    <property type="match status" value="1"/>
</dbReference>
<dbReference type="Pfam" id="PF00005">
    <property type="entry name" value="ABC_tran"/>
    <property type="match status" value="1"/>
</dbReference>
<name>A0A081LED6_9BACI</name>
<keyword evidence="11" id="KW-1185">Reference proteome</keyword>
<comment type="caution">
    <text evidence="10">The sequence shown here is derived from an EMBL/GenBank/DDBJ whole genome shotgun (WGS) entry which is preliminary data.</text>
</comment>
<dbReference type="PANTHER" id="PTHR43166">
    <property type="entry name" value="AMINO ACID IMPORT ATP-BINDING PROTEIN"/>
    <property type="match status" value="1"/>
</dbReference>
<dbReference type="PIRSF" id="PIRSF039085">
    <property type="entry name" value="ABC_ATPase_HisP"/>
    <property type="match status" value="1"/>
</dbReference>
<dbReference type="InterPro" id="IPR030679">
    <property type="entry name" value="ABC_ATPase_HisP-typ"/>
</dbReference>
<keyword evidence="4" id="KW-1003">Cell membrane</keyword>
<evidence type="ECO:0000256" key="5">
    <source>
        <dbReference type="ARBA" id="ARBA00022741"/>
    </source>
</evidence>
<keyword evidence="6" id="KW-0067">ATP-binding</keyword>
<evidence type="ECO:0000256" key="8">
    <source>
        <dbReference type="ARBA" id="ARBA00023136"/>
    </source>
</evidence>
<evidence type="ECO:0000259" key="9">
    <source>
        <dbReference type="PROSITE" id="PS50893"/>
    </source>
</evidence>
<dbReference type="PROSITE" id="PS00211">
    <property type="entry name" value="ABC_TRANSPORTER_1"/>
    <property type="match status" value="1"/>
</dbReference>
<dbReference type="SUPFAM" id="SSF52540">
    <property type="entry name" value="P-loop containing nucleoside triphosphate hydrolases"/>
    <property type="match status" value="1"/>
</dbReference>
<keyword evidence="8" id="KW-0472">Membrane</keyword>
<dbReference type="EMBL" id="JOTP01000003">
    <property type="protein sequence ID" value="KEP27612.1"/>
    <property type="molecule type" value="Genomic_DNA"/>
</dbReference>
<dbReference type="GO" id="GO:0016887">
    <property type="term" value="F:ATP hydrolysis activity"/>
    <property type="evidence" value="ECO:0007669"/>
    <property type="project" value="InterPro"/>
</dbReference>
<proteinExistence type="inferred from homology"/>
<reference evidence="10 11" key="1">
    <citation type="submission" date="2012-09" db="EMBL/GenBank/DDBJ databases">
        <title>Genome Sequence of Bacillus sp. DW5-4.</title>
        <authorList>
            <person name="Lai Q."/>
            <person name="Liu Y."/>
            <person name="Shao Z."/>
        </authorList>
    </citation>
    <scope>NUCLEOTIDE SEQUENCE [LARGE SCALE GENOMIC DNA]</scope>
    <source>
        <strain evidence="10 11">DW5-4</strain>
    </source>
</reference>
<protein>
    <submittedName>
        <fullName evidence="10">Amino acid ABC transporter ATPase</fullName>
    </submittedName>
</protein>
<evidence type="ECO:0000313" key="10">
    <source>
        <dbReference type="EMBL" id="KEP27612.1"/>
    </source>
</evidence>
<gene>
    <name evidence="10" type="ORF">BA70_10805</name>
</gene>
<dbReference type="PANTHER" id="PTHR43166:SF9">
    <property type="entry name" value="GLUTAMATE_ASPARTATE IMPORT ATP-BINDING PROTEIN GLTL"/>
    <property type="match status" value="1"/>
</dbReference>
<dbReference type="SMART" id="SM00382">
    <property type="entry name" value="AAA"/>
    <property type="match status" value="1"/>
</dbReference>
<comment type="similarity">
    <text evidence="2">Belongs to the ABC transporter superfamily.</text>
</comment>
<sequence>MTKSKEIIRVEKLNKYFGYLHVLKDIDLTVYENDVVVLIGASGSGKSTLLRCMNFLEIKNDGQIIIDGSPVQPKCDQLNEMRQKIGMVFQHFNLFPHKTVLENIIEAPVMVKKTKKAQAIAEAKVLLEKVGLADKAKVYPSKLSGGQKQRVAIARSLAMKPDVMLFDEPTSALDPELVGEVLQTMKSLAKEGMTMVIVTHEMGFAKEVADRVVYMHEGRIVEEGIPSELFDSPQEERTKLFLSSIL</sequence>
<comment type="subcellular location">
    <subcellularLocation>
        <location evidence="1">Cell membrane</location>
        <topology evidence="1">Peripheral membrane protein</topology>
    </subcellularLocation>
</comment>
<dbReference type="InterPro" id="IPR027417">
    <property type="entry name" value="P-loop_NTPase"/>
</dbReference>
<keyword evidence="5" id="KW-0547">Nucleotide-binding</keyword>
<dbReference type="InterPro" id="IPR003593">
    <property type="entry name" value="AAA+_ATPase"/>
</dbReference>
<dbReference type="GO" id="GO:0005524">
    <property type="term" value="F:ATP binding"/>
    <property type="evidence" value="ECO:0007669"/>
    <property type="project" value="UniProtKB-KW"/>
</dbReference>
<evidence type="ECO:0000256" key="4">
    <source>
        <dbReference type="ARBA" id="ARBA00022475"/>
    </source>
</evidence>
<feature type="domain" description="ABC transporter" evidence="9">
    <location>
        <begin position="8"/>
        <end position="242"/>
    </location>
</feature>
<dbReference type="Proteomes" id="UP000028091">
    <property type="component" value="Unassembled WGS sequence"/>
</dbReference>
<dbReference type="GO" id="GO:0005886">
    <property type="term" value="C:plasma membrane"/>
    <property type="evidence" value="ECO:0007669"/>
    <property type="project" value="UniProtKB-SubCell"/>
</dbReference>
<evidence type="ECO:0000256" key="2">
    <source>
        <dbReference type="ARBA" id="ARBA00005417"/>
    </source>
</evidence>
<keyword evidence="7" id="KW-0029">Amino-acid transport</keyword>
<dbReference type="InterPro" id="IPR003439">
    <property type="entry name" value="ABC_transporter-like_ATP-bd"/>
</dbReference>
<accession>A0A081LED6</accession>
<dbReference type="InterPro" id="IPR017871">
    <property type="entry name" value="ABC_transporter-like_CS"/>
</dbReference>
<evidence type="ECO:0000313" key="11">
    <source>
        <dbReference type="Proteomes" id="UP000028091"/>
    </source>
</evidence>
<dbReference type="InterPro" id="IPR050086">
    <property type="entry name" value="MetN_ABC_transporter-like"/>
</dbReference>
<evidence type="ECO:0000256" key="7">
    <source>
        <dbReference type="ARBA" id="ARBA00022970"/>
    </source>
</evidence>
<dbReference type="PROSITE" id="PS50893">
    <property type="entry name" value="ABC_TRANSPORTER_2"/>
    <property type="match status" value="1"/>
</dbReference>
<dbReference type="eggNOG" id="COG1126">
    <property type="taxonomic scope" value="Bacteria"/>
</dbReference>
<dbReference type="RefSeq" id="WP_034318382.1">
    <property type="nucleotide sequence ID" value="NZ_JOTP01000003.1"/>
</dbReference>
<evidence type="ECO:0000256" key="1">
    <source>
        <dbReference type="ARBA" id="ARBA00004202"/>
    </source>
</evidence>
<evidence type="ECO:0000256" key="6">
    <source>
        <dbReference type="ARBA" id="ARBA00022840"/>
    </source>
</evidence>
<organism evidence="10 11">
    <name type="scientific">Bacillus zhangzhouensis</name>
    <dbReference type="NCBI Taxonomy" id="1178540"/>
    <lineage>
        <taxon>Bacteria</taxon>
        <taxon>Bacillati</taxon>
        <taxon>Bacillota</taxon>
        <taxon>Bacilli</taxon>
        <taxon>Bacillales</taxon>
        <taxon>Bacillaceae</taxon>
        <taxon>Bacillus</taxon>
    </lineage>
</organism>
<dbReference type="AlphaFoldDB" id="A0A081LED6"/>
<evidence type="ECO:0000256" key="3">
    <source>
        <dbReference type="ARBA" id="ARBA00022448"/>
    </source>
</evidence>